<evidence type="ECO:0000313" key="2">
    <source>
        <dbReference type="Proteomes" id="UP000564806"/>
    </source>
</evidence>
<dbReference type="Proteomes" id="UP000564806">
    <property type="component" value="Unassembled WGS sequence"/>
</dbReference>
<dbReference type="AlphaFoldDB" id="A0A850EF21"/>
<evidence type="ECO:0000313" key="1">
    <source>
        <dbReference type="EMBL" id="NUU59368.1"/>
    </source>
</evidence>
<gene>
    <name evidence="1" type="ORF">HPT30_03245</name>
</gene>
<proteinExistence type="predicted"/>
<protein>
    <submittedName>
        <fullName evidence="1">Uncharacterized protein</fullName>
    </submittedName>
</protein>
<sequence>MALQAETLVEEWLNKNGYFTIRGIKEKLNEIDFLAVRRNGEGEWEYVHCEVQVSVRPVAYISKLTKQQMEKLGVKSKTSAKLRNSESLKDSVKAWVEIKYTSDKKKKLRSSVIDTDQWQYWFVHGRVKDQNELEQISSEGVKLVAIKEILQELTANSTEHSFSAASAGDLVELINLLNAEE</sequence>
<dbReference type="EMBL" id="JABWCS010000185">
    <property type="protein sequence ID" value="NUU59368.1"/>
    <property type="molecule type" value="Genomic_DNA"/>
</dbReference>
<comment type="caution">
    <text evidence="1">The sequence shown here is derived from an EMBL/GenBank/DDBJ whole genome shotgun (WGS) entry which is preliminary data.</text>
</comment>
<dbReference type="RefSeq" id="WP_175370058.1">
    <property type="nucleotide sequence ID" value="NZ_JABWCS010000185.1"/>
</dbReference>
<organism evidence="1 2">
    <name type="scientific">Paenibacillus agri</name>
    <dbReference type="NCBI Taxonomy" id="2744309"/>
    <lineage>
        <taxon>Bacteria</taxon>
        <taxon>Bacillati</taxon>
        <taxon>Bacillota</taxon>
        <taxon>Bacilli</taxon>
        <taxon>Bacillales</taxon>
        <taxon>Paenibacillaceae</taxon>
        <taxon>Paenibacillus</taxon>
    </lineage>
</organism>
<keyword evidence="2" id="KW-1185">Reference proteome</keyword>
<accession>A0A850EF21</accession>
<name>A0A850EF21_9BACL</name>
<reference evidence="1" key="1">
    <citation type="submission" date="2020-06" db="EMBL/GenBank/DDBJ databases">
        <title>Paenibacillus sp. nov., isolated from soil.</title>
        <authorList>
            <person name="Seo Y.L."/>
        </authorList>
    </citation>
    <scope>NUCLEOTIDE SEQUENCE [LARGE SCALE GENOMIC DNA]</scope>
    <source>
        <strain evidence="1">JW14</strain>
    </source>
</reference>